<evidence type="ECO:0000313" key="2">
    <source>
        <dbReference type="EMBL" id="KAB1148733.1"/>
    </source>
</evidence>
<accession>A0A6H9V8G1</accession>
<feature type="region of interest" description="Disordered" evidence="1">
    <location>
        <begin position="1"/>
        <end position="63"/>
    </location>
</feature>
<sequence length="63" mass="6151">MCSCLPREPRGPGPCEGPAGRAGDAGGAGLRGLRGLGRAGGAGRAAGPSTSRRACRAVHVTPR</sequence>
<feature type="compositionally biased region" description="Gly residues" evidence="1">
    <location>
        <begin position="23"/>
        <end position="44"/>
    </location>
</feature>
<evidence type="ECO:0000313" key="3">
    <source>
        <dbReference type="Proteomes" id="UP000442707"/>
    </source>
</evidence>
<organism evidence="2 3">
    <name type="scientific">Streptomyces luteolifulvus</name>
    <dbReference type="NCBI Taxonomy" id="2615112"/>
    <lineage>
        <taxon>Bacteria</taxon>
        <taxon>Bacillati</taxon>
        <taxon>Actinomycetota</taxon>
        <taxon>Actinomycetes</taxon>
        <taxon>Kitasatosporales</taxon>
        <taxon>Streptomycetaceae</taxon>
        <taxon>Streptomyces</taxon>
    </lineage>
</organism>
<comment type="caution">
    <text evidence="2">The sequence shown here is derived from an EMBL/GenBank/DDBJ whole genome shotgun (WGS) entry which is preliminary data.</text>
</comment>
<dbReference type="AlphaFoldDB" id="A0A6H9V8G1"/>
<gene>
    <name evidence="2" type="ORF">F7R91_08105</name>
</gene>
<keyword evidence="3" id="KW-1185">Reference proteome</keyword>
<evidence type="ECO:0000256" key="1">
    <source>
        <dbReference type="SAM" id="MobiDB-lite"/>
    </source>
</evidence>
<reference evidence="2 3" key="1">
    <citation type="submission" date="2019-09" db="EMBL/GenBank/DDBJ databases">
        <title>Screening of Novel Bioactive Compounds from Soil-Associated.</title>
        <authorList>
            <person name="Zhao S."/>
        </authorList>
    </citation>
    <scope>NUCLEOTIDE SEQUENCE [LARGE SCALE GENOMIC DNA]</scope>
    <source>
        <strain evidence="2 3">HIT-DPA4</strain>
    </source>
</reference>
<protein>
    <submittedName>
        <fullName evidence="2">Uncharacterized protein</fullName>
    </submittedName>
</protein>
<proteinExistence type="predicted"/>
<dbReference type="EMBL" id="VZRB01000004">
    <property type="protein sequence ID" value="KAB1148733.1"/>
    <property type="molecule type" value="Genomic_DNA"/>
</dbReference>
<name>A0A6H9V8G1_9ACTN</name>
<dbReference type="Proteomes" id="UP000442707">
    <property type="component" value="Unassembled WGS sequence"/>
</dbReference>